<feature type="transmembrane region" description="Helical" evidence="3">
    <location>
        <begin position="2529"/>
        <end position="2548"/>
    </location>
</feature>
<dbReference type="PANTHER" id="PTHR11319">
    <property type="entry name" value="G PROTEIN-COUPLED RECEPTOR-RELATED"/>
    <property type="match status" value="1"/>
</dbReference>
<dbReference type="HOGENOM" id="CLU_000411_0_0_1"/>
<organism evidence="5 6">
    <name type="scientific">Paramecium tetraurelia</name>
    <dbReference type="NCBI Taxonomy" id="5888"/>
    <lineage>
        <taxon>Eukaryota</taxon>
        <taxon>Sar</taxon>
        <taxon>Alveolata</taxon>
        <taxon>Ciliophora</taxon>
        <taxon>Intramacronucleata</taxon>
        <taxon>Oligohymenophorea</taxon>
        <taxon>Peniculida</taxon>
        <taxon>Parameciidae</taxon>
        <taxon>Paramecium</taxon>
    </lineage>
</organism>
<dbReference type="PANTHER" id="PTHR11319:SF35">
    <property type="entry name" value="OUTER MEMBRANE PROTEIN PMPC-RELATED"/>
    <property type="match status" value="1"/>
</dbReference>
<dbReference type="SUPFAM" id="SSF51126">
    <property type="entry name" value="Pectin lyase-like"/>
    <property type="match status" value="2"/>
</dbReference>
<feature type="transmembrane region" description="Helical" evidence="3">
    <location>
        <begin position="2483"/>
        <end position="2509"/>
    </location>
</feature>
<evidence type="ECO:0000313" key="5">
    <source>
        <dbReference type="EMBL" id="CAK74225.1"/>
    </source>
</evidence>
<dbReference type="EMBL" id="CT868174">
    <property type="protein sequence ID" value="CAK74225.1"/>
    <property type="molecule type" value="Genomic_DNA"/>
</dbReference>
<dbReference type="STRING" id="5888.A0CTV8"/>
<dbReference type="InterPro" id="IPR011050">
    <property type="entry name" value="Pectin_lyase_fold/virulence"/>
</dbReference>
<dbReference type="OrthoDB" id="292938at2759"/>
<dbReference type="Proteomes" id="UP000000600">
    <property type="component" value="Unassembled WGS sequence"/>
</dbReference>
<reference evidence="5 6" key="1">
    <citation type="journal article" date="2006" name="Nature">
        <title>Global trends of whole-genome duplications revealed by the ciliate Paramecium tetraurelia.</title>
        <authorList>
            <consortium name="Genoscope"/>
            <person name="Aury J.-M."/>
            <person name="Jaillon O."/>
            <person name="Duret L."/>
            <person name="Noel B."/>
            <person name="Jubin C."/>
            <person name="Porcel B.M."/>
            <person name="Segurens B."/>
            <person name="Daubin V."/>
            <person name="Anthouard V."/>
            <person name="Aiach N."/>
            <person name="Arnaiz O."/>
            <person name="Billaut A."/>
            <person name="Beisson J."/>
            <person name="Blanc I."/>
            <person name="Bouhouche K."/>
            <person name="Camara F."/>
            <person name="Duharcourt S."/>
            <person name="Guigo R."/>
            <person name="Gogendeau D."/>
            <person name="Katinka M."/>
            <person name="Keller A.-M."/>
            <person name="Kissmehl R."/>
            <person name="Klotz C."/>
            <person name="Koll F."/>
            <person name="Le Moue A."/>
            <person name="Lepere C."/>
            <person name="Malinsky S."/>
            <person name="Nowacki M."/>
            <person name="Nowak J.K."/>
            <person name="Plattner H."/>
            <person name="Poulain J."/>
            <person name="Ruiz F."/>
            <person name="Serrano V."/>
            <person name="Zagulski M."/>
            <person name="Dessen P."/>
            <person name="Betermier M."/>
            <person name="Weissenbach J."/>
            <person name="Scarpelli C."/>
            <person name="Schachter V."/>
            <person name="Sperling L."/>
            <person name="Meyer E."/>
            <person name="Cohen J."/>
            <person name="Wincker P."/>
        </authorList>
    </citation>
    <scope>NUCLEOTIDE SEQUENCE [LARGE SCALE GENOMIC DNA]</scope>
    <source>
        <strain evidence="5 6">Stock d4-2</strain>
    </source>
</reference>
<protein>
    <recommendedName>
        <fullName evidence="7">Insulin-like growth factor binding protein, N-terminal</fullName>
    </recommendedName>
</protein>
<feature type="transmembrane region" description="Helical" evidence="3">
    <location>
        <begin position="2418"/>
        <end position="2444"/>
    </location>
</feature>
<feature type="region of interest" description="Disordered" evidence="2">
    <location>
        <begin position="2761"/>
        <end position="2814"/>
    </location>
</feature>
<keyword evidence="3" id="KW-0812">Transmembrane</keyword>
<keyword evidence="3" id="KW-1133">Transmembrane helix</keyword>
<dbReference type="InterPro" id="IPR006626">
    <property type="entry name" value="PbH1"/>
</dbReference>
<feature type="region of interest" description="Disordered" evidence="2">
    <location>
        <begin position="2708"/>
        <end position="2731"/>
    </location>
</feature>
<keyword evidence="4" id="KW-0732">Signal</keyword>
<feature type="signal peptide" evidence="4">
    <location>
        <begin position="1"/>
        <end position="21"/>
    </location>
</feature>
<keyword evidence="6" id="KW-1185">Reference proteome</keyword>
<dbReference type="OMA" id="QMMISAT"/>
<evidence type="ECO:0000256" key="1">
    <source>
        <dbReference type="SAM" id="Coils"/>
    </source>
</evidence>
<dbReference type="eggNOG" id="KOG3525">
    <property type="taxonomic scope" value="Eukaryota"/>
</dbReference>
<evidence type="ECO:0000256" key="4">
    <source>
        <dbReference type="SAM" id="SignalP"/>
    </source>
</evidence>
<dbReference type="SMART" id="SM00710">
    <property type="entry name" value="PbH1"/>
    <property type="match status" value="7"/>
</dbReference>
<evidence type="ECO:0008006" key="7">
    <source>
        <dbReference type="Google" id="ProtNLM"/>
    </source>
</evidence>
<dbReference type="RefSeq" id="XP_001441622.1">
    <property type="nucleotide sequence ID" value="XM_001441585.1"/>
</dbReference>
<name>A0CTV8_PARTE</name>
<sequence length="2989" mass="341716">MSKILKQMLWLVSMMSFTVNGIIDIQSHVKGCLDASCTKLCLLGVADCSKTVPVCEYGYFLFKEKYCVKWYGFPGFSSDMRFDCMDCLENPTSWAENRQCSYGYEITNGDALSGVFQQQNDSASSLYFIVASNQQPTNLVDRQVDLPYVAQLCEGCDEFCDDDTDEACNFFEDYNNNDVDPQVGVSCLDGYYFENDNCLKCSRYCMQCDENECQQCFKGYLLKEGGTCLECPIGCLDCNFGFDGITIECYECQQEGFGEYFLPSLFLATCETCESGCSKCEYMTYDDTIYPTYLTRGLEVPFEEDVNKYIKRCRQCRGSKSFINASGRSCSNCNIADCKQCYQDLGGGVTTLDPDFTPKDGDFDILCYMCSVGYQLSADKKSCTTQTDPNCAILNSDGTCQQCANGLMFDSTTTPGTCTTTKCSSKILNCVDCFSYDEPDADVTYDENGIPVRSQKKQIQCTKCSLGYYPDFFSGKCVRCKQNCQQCWQNTDSYNLTQINSVYQVYSQTAKSSFLNEDLNDPQCTLCYNGYDLYNNECQGCGDGCLLEQVSMCVFEFDTAYCSKCPPGQRSLVNDNSDCADCPLYCEGCRERTQSEIYNINPLFNPSNSDFQKYSNLCYKIMKNFDVTKNLYLDTLTNMPTACNYPGTSKKCYYTSTINFELNCDDDVTVPDALDLSSIFKGKSSTATLILKDIEKYENYLLLNKNAVQEVTLLINIHGSECKFTKPTQFKTQLQQNVFSLLKLNVHFTSSTSATFYQIGHISFSNINNLRFENIKFAYNDDIKSKIKDFGITLKGKSSAFTLINSEISKEDSIVQGMFSFNFTGVQKLTLDQVEFLYLSPIDQFLNQNFTQESTYTLSLNKVKFTRCRFLNNQQLFDQNPVNNTKITINDFTLFKSEFIGTNIFGSLNGQTYAKLDLTITNLKIQLCTFLQSSFIISNQLIASSISNVDVYTSQFVGSYIFMLNHINLQNIFVGSSKILNNSIILSTSPIVDAMVVPKSVLQQFKISNVHFDQNECNTINCLIYLSTPMNAYNVQADLKIESLQVIKSATLIYTQVIRYIDSAMCVFKQFQNIKIQKMKTVDSYGSIVFYFDQIKSIDVDTFQCDSVQSEFMTVTDENGDEIEVKNPYNNLIPSSDYCAEQLWSSNNYNFYCLYVNEYSHGVKMNNIIISNLLLLDFNAIVIQSYDILKMKTNRVKDNLQQFYSNYEKEVIIITNIYAFNNTLLAYDLGSQLSLLLIKSQQEQQIIINNAQFESNHLHKSSLYQMMISATVLVVQSQQAIMNISYATYDYNRATKFEYGLNYVLVKSLNMNNCWFRSTNQFEGVWFKKLNENQMNDTLQVWEFFQVKSKGANLYLVTQELNMKDCQFINSFGLDGAGIYIVTQGAGNLLINNTIFKNIKTNLDQKYLTQGGCLSIDAKASAMSLTLSNVNMEDCVSRSKGGCIWVGSSKNQQLIQISDSKFIKCQSLTSQFMDVQFFDVVNQIMSMNNLKIENNNLQEFLSHVPDLSETEIDQFKTSASVYTQVNGQLRMNHISIYNIVNQNIIYAANLYRGYFNQIQFVNNTIFSAPLMRFTLKDELGTAYLGSITFSNNNQFIPQKKFSICTNLFFVIPTEAYDEQTCDLWQENIALVDQIFSDSLLVIDDLELDDEYLGMNDKTKYGWQEIENELQPTADDLPLNFVYDQNVKDCIFYQLFSEISNRTSAYIQILNIREGNQIKIEGLELSNNDCTVCTYGLVQIIQVDRAVDIITINYLLCVNNHLSYFGCLAITEDNQLKDIHFNKPLYGRRLLAQTNDQYSIQVNNSRIINNMAAVGSGLSVISLNIVFDNCEFSNNIASLVGAGIYYESINSYIQIFNSKFSYNQAQAGSAIYLEGTQLSNQTKCKNSYVQNIGTSTYEDPVGLKITMNDQKMPTIPFSKYTNEDGDVISSTIAMIDKVSTEKVQLLNYPEITDLLIVPSGQKIGNYKFYFIDTMEQIPYDWNMKLIYLNRFDEKLAQEYSSDSCQIDARIQNFSFYDNSKEYMSNFTNYDTLNYNVEDSSFELDSLIITFDPYMHEDLYLELRFYCPSVKKPVLQAEYPYNVLSQNKNYYLLANIRTYPCQLGEAYYDGKCEACDINQKKFSVVPNSPSCQSISQESMIDVTPVGIKLKQGWYRPYIDNDQYEYCLNLPANCNGGWIPGNPSCYTGHIGALCESCDLYALNNDIRYSNTEKYVCSPCQNTRDSSIGILAGNTIATVASITLSVKGTYELVNQFLMVKSLVLMGARFNQNANQLATLIKMLTNYFQIIQIVNQFQLVLPKGLTKTTDAAGNPTKSSSFSLDCLLEPMTDINMLYFRMIWALIMPCIYLIIYFVQYFFGVMIGKIPYKAPMITTAFIYMFIFTQPTLVGGFIQLGSSRIVSGVNWVQADVAYRSDTDEHQLWVAAFVAPMIVIWVALLPLIFLYRVYTYRFHLNNRHIRSRWGFFYNEYDTSAYYWEFVKIFQKELMVIFLTFYEDYVLIKGALVILVLLYYSWIQINTKPYANNDLNHLDRYSTIVCIITLLIGLLIYTSQEYDTQYLIIIMFVLLGIFNLLFLIQIIFKIFEGYLVKLSDKIDPIRDQIVARKPNIIYQYPSLRKFLRNKQKTTQRVNELWCALRSYTKEQIRNKRNNLPKYELIINAPYDFEAAKLPRDVAAAIIPIMDDQIPEYLISGAAKEFLEKANGFADTFKEDQNQTKQEKKADNNKDQGFLGGLKSYMPQSVKDKIEKAEKKIDDVKKMKEQTENIVAKGKQLGGVKDQPTNEEEAKLKQNEDPQQKQNEQEKEKEQGGGGFFGSIKSFMPDSVKEQIKKAEEQQKQIQKNIDDAKKMKEKLEQAAQNKDNLLQNGVDFMPEEMKAQMKKVEEEKKKLEQQYQQAKEMAEKAQNTANNIQQGNVQGFLPGDIQNKLKDLEEQKKTLENNFQYQLNTEKSPLDIGNQSQQLLLNQDSQLEVFKNDPMRITNSNFQNFGDNLKKK</sequence>
<feature type="transmembrane region" description="Helical" evidence="3">
    <location>
        <begin position="2331"/>
        <end position="2351"/>
    </location>
</feature>
<feature type="transmembrane region" description="Helical" evidence="3">
    <location>
        <begin position="2555"/>
        <end position="2577"/>
    </location>
</feature>
<keyword evidence="3" id="KW-0472">Membrane</keyword>
<proteinExistence type="predicted"/>
<accession>A0CTV8</accession>
<feature type="compositionally biased region" description="Basic and acidic residues" evidence="2">
    <location>
        <begin position="2780"/>
        <end position="2803"/>
    </location>
</feature>
<dbReference type="KEGG" id="ptm:GSPATT00010459001"/>
<dbReference type="InParanoid" id="A0CTV8"/>
<gene>
    <name evidence="5" type="ORF">GSPATT00010459001</name>
</gene>
<evidence type="ECO:0000256" key="2">
    <source>
        <dbReference type="SAM" id="MobiDB-lite"/>
    </source>
</evidence>
<evidence type="ECO:0000256" key="3">
    <source>
        <dbReference type="SAM" id="Phobius"/>
    </source>
</evidence>
<feature type="compositionally biased region" description="Basic and acidic residues" evidence="2">
    <location>
        <begin position="2708"/>
        <end position="2722"/>
    </location>
</feature>
<dbReference type="GeneID" id="5027407"/>
<evidence type="ECO:0000313" key="6">
    <source>
        <dbReference type="Proteomes" id="UP000000600"/>
    </source>
</evidence>
<keyword evidence="1" id="KW-0175">Coiled coil</keyword>
<feature type="chain" id="PRO_5002623356" description="Insulin-like growth factor binding protein, N-terminal" evidence="4">
    <location>
        <begin position="22"/>
        <end position="2989"/>
    </location>
</feature>
<feature type="transmembrane region" description="Helical" evidence="3">
    <location>
        <begin position="2372"/>
        <end position="2392"/>
    </location>
</feature>
<feature type="coiled-coil region" evidence="1">
    <location>
        <begin position="2824"/>
        <end position="2942"/>
    </location>
</feature>